<dbReference type="InterPro" id="IPR013766">
    <property type="entry name" value="Thioredoxin_domain"/>
</dbReference>
<dbReference type="PANTHER" id="PTHR43110">
    <property type="entry name" value="THIOL PEROXIDASE"/>
    <property type="match status" value="1"/>
</dbReference>
<evidence type="ECO:0000256" key="2">
    <source>
        <dbReference type="ARBA" id="ARBA00022862"/>
    </source>
</evidence>
<dbReference type="Proteomes" id="UP000052979">
    <property type="component" value="Unassembled WGS sequence"/>
</dbReference>
<evidence type="ECO:0000313" key="17">
    <source>
        <dbReference type="EMBL" id="PPI15191.1"/>
    </source>
</evidence>
<dbReference type="EMBL" id="PSWU01000007">
    <property type="protein sequence ID" value="PPI15191.1"/>
    <property type="molecule type" value="Genomic_DNA"/>
</dbReference>
<dbReference type="SUPFAM" id="SSF52833">
    <property type="entry name" value="Thioredoxin-like"/>
    <property type="match status" value="1"/>
</dbReference>
<evidence type="ECO:0000256" key="11">
    <source>
        <dbReference type="ARBA" id="ARBA00068979"/>
    </source>
</evidence>
<dbReference type="PIRSF" id="PIRSF000239">
    <property type="entry name" value="AHPC"/>
    <property type="match status" value="1"/>
</dbReference>
<dbReference type="GeneID" id="93667276"/>
<evidence type="ECO:0000256" key="10">
    <source>
        <dbReference type="ARBA" id="ARBA00067009"/>
    </source>
</evidence>
<keyword evidence="2" id="KW-0049">Antioxidant</keyword>
<dbReference type="CDD" id="cd03018">
    <property type="entry name" value="PRX_AhpE_like"/>
    <property type="match status" value="1"/>
</dbReference>
<dbReference type="Gene3D" id="3.40.30.10">
    <property type="entry name" value="Glutaredoxin"/>
    <property type="match status" value="1"/>
</dbReference>
<dbReference type="EC" id="1.11.1.29" evidence="10"/>
<evidence type="ECO:0000256" key="14">
    <source>
        <dbReference type="PIRSR" id="PIRSR000239-1"/>
    </source>
</evidence>
<evidence type="ECO:0000313" key="19">
    <source>
        <dbReference type="Proteomes" id="UP000237966"/>
    </source>
</evidence>
<dbReference type="Pfam" id="PF00578">
    <property type="entry name" value="AhpC-TSA"/>
    <property type="match status" value="1"/>
</dbReference>
<comment type="caution">
    <text evidence="16">The sequence shown here is derived from an EMBL/GenBank/DDBJ whole genome shotgun (WGS) entry which is preliminary data.</text>
</comment>
<dbReference type="PROSITE" id="PS51352">
    <property type="entry name" value="THIOREDOXIN_2"/>
    <property type="match status" value="1"/>
</dbReference>
<evidence type="ECO:0000256" key="4">
    <source>
        <dbReference type="ARBA" id="ARBA00023284"/>
    </source>
</evidence>
<dbReference type="AlphaFoldDB" id="A0A0C5BH77"/>
<reference evidence="17 19" key="2">
    <citation type="submission" date="2018-02" db="EMBL/GenBank/DDBJ databases">
        <title>Bacteriophage NCPPB3778 and a type I-E CRISPR drive the evolution of the US Biological Select Agent, Rathayibacter toxicus.</title>
        <authorList>
            <person name="Davis E.W.II."/>
            <person name="Tabima J.F."/>
            <person name="Weisberg A.J."/>
            <person name="Lopes L.D."/>
            <person name="Wiseman M.S."/>
            <person name="Wiseman M.S."/>
            <person name="Pupko T."/>
            <person name="Belcher M.S."/>
            <person name="Sechler A.J."/>
            <person name="Tancos M.A."/>
            <person name="Schroeder B.K."/>
            <person name="Murray T.D."/>
            <person name="Luster D.G."/>
            <person name="Schneider W.L."/>
            <person name="Rogers E."/>
            <person name="Andreote F.D."/>
            <person name="Grunwald N.J."/>
            <person name="Putnam M.L."/>
            <person name="Chang J.H."/>
        </authorList>
    </citation>
    <scope>NUCLEOTIDE SEQUENCE [LARGE SCALE GENOMIC DNA]</scope>
    <source>
        <strain evidence="17 19">FH99</strain>
    </source>
</reference>
<reference evidence="16 18" key="1">
    <citation type="submission" date="2015-04" db="EMBL/GenBank/DDBJ databases">
        <title>Draft genome sequence of Rathayibacter toxicus strain FH-142 (AKA 70134 or CS 32), a Western Australian isolate.</title>
        <authorList>
            <consortium name="Consortium for Microbial Forensics and Genomics (microFORGE)"/>
            <person name="Knight B.M."/>
            <person name="Roberts D.P."/>
            <person name="Lin D."/>
            <person name="Hari K."/>
            <person name="Fletcher J."/>
            <person name="Melcher U."/>
            <person name="Blagden T."/>
            <person name="Luster D.G."/>
            <person name="Sechler A.J."/>
            <person name="Schneider W.L."/>
            <person name="Winegar R.A."/>
        </authorList>
    </citation>
    <scope>NUCLEOTIDE SEQUENCE [LARGE SCALE GENOMIC DNA]</scope>
    <source>
        <strain evidence="16 18">FH142</strain>
    </source>
</reference>
<dbReference type="KEGG" id="rtc:APU90_01060"/>
<evidence type="ECO:0000256" key="13">
    <source>
        <dbReference type="ARBA" id="ARBA00083736"/>
    </source>
</evidence>
<evidence type="ECO:0000313" key="16">
    <source>
        <dbReference type="EMBL" id="KKM44647.1"/>
    </source>
</evidence>
<evidence type="ECO:0000259" key="15">
    <source>
        <dbReference type="PROSITE" id="PS51352"/>
    </source>
</evidence>
<proteinExistence type="inferred from homology"/>
<comment type="similarity">
    <text evidence="8">Belongs to the peroxiredoxin family. AhpE subfamily.</text>
</comment>
<dbReference type="KEGG" id="rtx:TI83_05415"/>
<evidence type="ECO:0000256" key="6">
    <source>
        <dbReference type="ARBA" id="ARBA00052774"/>
    </source>
</evidence>
<evidence type="ECO:0000256" key="1">
    <source>
        <dbReference type="ARBA" id="ARBA00022559"/>
    </source>
</evidence>
<feature type="active site" description="Cysteine sulfenic acid (-SOH) intermediate; for peroxidase activity" evidence="14">
    <location>
        <position position="46"/>
    </location>
</feature>
<dbReference type="PANTHER" id="PTHR43110:SF1">
    <property type="entry name" value="THIOL PEROXIDASE"/>
    <property type="match status" value="1"/>
</dbReference>
<dbReference type="PATRIC" id="fig|145458.7.peg.1253"/>
<dbReference type="RefSeq" id="WP_027691206.1">
    <property type="nucleotide sequence ID" value="NZ_CP010848.1"/>
</dbReference>
<organism evidence="16 18">
    <name type="scientific">Rathayibacter toxicus</name>
    <dbReference type="NCBI Taxonomy" id="145458"/>
    <lineage>
        <taxon>Bacteria</taxon>
        <taxon>Bacillati</taxon>
        <taxon>Actinomycetota</taxon>
        <taxon>Actinomycetes</taxon>
        <taxon>Micrococcales</taxon>
        <taxon>Microbacteriaceae</taxon>
        <taxon>Rathayibacter</taxon>
    </lineage>
</organism>
<protein>
    <recommendedName>
        <fullName evidence="11">Alkyl hydroperoxide reductase E</fullName>
        <ecNumber evidence="10">1.11.1.29</ecNumber>
    </recommendedName>
    <alternativeName>
        <fullName evidence="12">Mycoredoxin-dependent peroxiredoxin</fullName>
    </alternativeName>
    <alternativeName>
        <fullName evidence="13">Peroxiredoxin AhpE</fullName>
    </alternativeName>
    <alternativeName>
        <fullName evidence="5">Thioredoxin peroxidase</fullName>
    </alternativeName>
</protein>
<dbReference type="InterPro" id="IPR024706">
    <property type="entry name" value="Peroxiredoxin_AhpC-typ"/>
</dbReference>
<comment type="catalytic activity">
    <reaction evidence="6">
        <text>[mycoredoxin]-L-dithiol + a hydroperoxide = [mycoredoxin]-L-disulfide + an alcohol + H2O</text>
        <dbReference type="Rhea" id="RHEA:62640"/>
        <dbReference type="Rhea" id="RHEA-COMP:16137"/>
        <dbReference type="Rhea" id="RHEA-COMP:16138"/>
        <dbReference type="ChEBI" id="CHEBI:15377"/>
        <dbReference type="ChEBI" id="CHEBI:29950"/>
        <dbReference type="ChEBI" id="CHEBI:30879"/>
        <dbReference type="ChEBI" id="CHEBI:35924"/>
        <dbReference type="ChEBI" id="CHEBI:50058"/>
        <dbReference type="EC" id="1.11.1.29"/>
    </reaction>
</comment>
<dbReference type="InterPro" id="IPR036249">
    <property type="entry name" value="Thioredoxin-like_sf"/>
</dbReference>
<evidence type="ECO:0000256" key="7">
    <source>
        <dbReference type="ARBA" id="ARBA00056930"/>
    </source>
</evidence>
<feature type="domain" description="Thioredoxin" evidence="15">
    <location>
        <begin position="3"/>
        <end position="154"/>
    </location>
</feature>
<dbReference type="STRING" id="145458.APU90_01060"/>
<dbReference type="EMBL" id="LBFI01000053">
    <property type="protein sequence ID" value="KKM44647.1"/>
    <property type="molecule type" value="Genomic_DNA"/>
</dbReference>
<dbReference type="InterPro" id="IPR050455">
    <property type="entry name" value="Tpx_Peroxidase_subfamily"/>
</dbReference>
<evidence type="ECO:0000256" key="3">
    <source>
        <dbReference type="ARBA" id="ARBA00023002"/>
    </source>
</evidence>
<dbReference type="eggNOG" id="COG1225">
    <property type="taxonomic scope" value="Bacteria"/>
</dbReference>
<comment type="subunit">
    <text evidence="9">Homodimer. Forms both dimers and octamers; a tightly-associated dimer and a ring-like octamer.</text>
</comment>
<keyword evidence="1" id="KW-0575">Peroxidase</keyword>
<gene>
    <name evidence="17" type="ORF">C5C51_05190</name>
    <name evidence="16" type="ORF">VT73_09025</name>
</gene>
<dbReference type="Proteomes" id="UP000237966">
    <property type="component" value="Unassembled WGS sequence"/>
</dbReference>
<dbReference type="GO" id="GO:0004601">
    <property type="term" value="F:peroxidase activity"/>
    <property type="evidence" value="ECO:0007669"/>
    <property type="project" value="UniProtKB-KW"/>
</dbReference>
<accession>A0A0C5BH77</accession>
<comment type="function">
    <text evidence="7">Thiol-specific peroxidase that catalyzes the reduction of hydrogen peroxide and organic hydroperoxides to water and alcohols, respectively. Plays a role in cell protection against oxidative stress by detoxifying peroxides. May represent an important antioxidant defense against cytotoxic peroxides, especially peroxynitrite, which can be formed by activated macrophages during infection.</text>
</comment>
<evidence type="ECO:0000313" key="18">
    <source>
        <dbReference type="Proteomes" id="UP000052979"/>
    </source>
</evidence>
<dbReference type="InterPro" id="IPR000866">
    <property type="entry name" value="AhpC/TSA"/>
</dbReference>
<dbReference type="OrthoDB" id="9812811at2"/>
<keyword evidence="3" id="KW-0560">Oxidoreductase</keyword>
<keyword evidence="18" id="KW-1185">Reference proteome</keyword>
<evidence type="ECO:0000256" key="5">
    <source>
        <dbReference type="ARBA" id="ARBA00032824"/>
    </source>
</evidence>
<evidence type="ECO:0000256" key="12">
    <source>
        <dbReference type="ARBA" id="ARBA00082991"/>
    </source>
</evidence>
<dbReference type="FunFam" id="3.40.30.10:FF:000118">
    <property type="entry name" value="Peroxiredoxin AhpE"/>
    <property type="match status" value="1"/>
</dbReference>
<keyword evidence="4" id="KW-0676">Redox-active center</keyword>
<name>A0A0C5BH77_9MICO</name>
<sequence>MVLEKLTLAPDFELANQYGERIQLGDFRGRRNVALVFFPFAFSGTCSAEFCALRDNLAIFTDAEVELVGISVDSKHTLRSWGEIQGYSFTLLSDFWPHGDVAQQYGVLLEAKGYANRATFLIDREGVIRDTIVTAPGEARSLDAYRDAVAALAPARV</sequence>
<evidence type="ECO:0000256" key="9">
    <source>
        <dbReference type="ARBA" id="ARBA00065226"/>
    </source>
</evidence>
<evidence type="ECO:0000256" key="8">
    <source>
        <dbReference type="ARBA" id="ARBA00060973"/>
    </source>
</evidence>